<dbReference type="Pfam" id="PF26593">
    <property type="entry name" value="TraC-like"/>
    <property type="match status" value="1"/>
</dbReference>
<feature type="domain" description="TraC-like" evidence="1">
    <location>
        <begin position="31"/>
        <end position="210"/>
    </location>
</feature>
<accession>A0A1F7V6Q8</accession>
<comment type="caution">
    <text evidence="2">The sequence shown here is derived from an EMBL/GenBank/DDBJ whole genome shotgun (WGS) entry which is preliminary data.</text>
</comment>
<sequence>MPEMQSKQLAKPKPGPSTQQYLDIAEIRDDMVILKDGTVRAVLLVSSINFALKSGDEQEAIIQGYMTFLNGLEYPIQVVIQSRKMNIDAYMGHLAEQQKKTENDLLRAQIVDYRTFVNELVELGQIMQKRFYVVLPYDPITNKRKNFFARLGDALSPTAAAKLNQKQIADRIEQLSRRSELIAGELGSMGLTSVRLDTQALIQLYYEVYNPDLFDTERLTDMNQILHE</sequence>
<evidence type="ECO:0000313" key="2">
    <source>
        <dbReference type="EMBL" id="OGL86189.1"/>
    </source>
</evidence>
<protein>
    <recommendedName>
        <fullName evidence="1">TraC-like domain-containing protein</fullName>
    </recommendedName>
</protein>
<organism evidence="2 3">
    <name type="scientific">Candidatus Uhrbacteria bacterium RIFCSPLOWO2_02_FULL_48_18</name>
    <dbReference type="NCBI Taxonomy" id="1802408"/>
    <lineage>
        <taxon>Bacteria</taxon>
        <taxon>Candidatus Uhriibacteriota</taxon>
    </lineage>
</organism>
<dbReference type="Proteomes" id="UP000176593">
    <property type="component" value="Unassembled WGS sequence"/>
</dbReference>
<dbReference type="EMBL" id="MGEQ01000010">
    <property type="protein sequence ID" value="OGL86189.1"/>
    <property type="molecule type" value="Genomic_DNA"/>
</dbReference>
<gene>
    <name evidence="2" type="ORF">A3I41_01290</name>
</gene>
<dbReference type="InterPro" id="IPR058596">
    <property type="entry name" value="TraC-like_dom"/>
</dbReference>
<evidence type="ECO:0000313" key="3">
    <source>
        <dbReference type="Proteomes" id="UP000176593"/>
    </source>
</evidence>
<proteinExistence type="predicted"/>
<dbReference type="AlphaFoldDB" id="A0A1F7V6Q8"/>
<evidence type="ECO:0000259" key="1">
    <source>
        <dbReference type="Pfam" id="PF26593"/>
    </source>
</evidence>
<reference evidence="2 3" key="1">
    <citation type="journal article" date="2016" name="Nat. Commun.">
        <title>Thousands of microbial genomes shed light on interconnected biogeochemical processes in an aquifer system.</title>
        <authorList>
            <person name="Anantharaman K."/>
            <person name="Brown C.T."/>
            <person name="Hug L.A."/>
            <person name="Sharon I."/>
            <person name="Castelle C.J."/>
            <person name="Probst A.J."/>
            <person name="Thomas B.C."/>
            <person name="Singh A."/>
            <person name="Wilkins M.J."/>
            <person name="Karaoz U."/>
            <person name="Brodie E.L."/>
            <person name="Williams K.H."/>
            <person name="Hubbard S.S."/>
            <person name="Banfield J.F."/>
        </authorList>
    </citation>
    <scope>NUCLEOTIDE SEQUENCE [LARGE SCALE GENOMIC DNA]</scope>
</reference>
<name>A0A1F7V6Q8_9BACT</name>